<sequence length="80" mass="9189">MPNRNYVILLLEMNEENNSNVYGELPLFVSQAHGSETYTYVTQCNGKARGYIRNWEVTEDNASDHQLIIFEISTDDEDAT</sequence>
<protein>
    <submittedName>
        <fullName evidence="1">Uncharacterized protein</fullName>
    </submittedName>
</protein>
<name>A0ABQ9IJR0_9NEOP</name>
<dbReference type="Proteomes" id="UP001159363">
    <property type="component" value="Chromosome 1"/>
</dbReference>
<dbReference type="InterPro" id="IPR036691">
    <property type="entry name" value="Endo/exonu/phosph_ase_sf"/>
</dbReference>
<accession>A0ABQ9IJR0</accession>
<comment type="caution">
    <text evidence="1">The sequence shown here is derived from an EMBL/GenBank/DDBJ whole genome shotgun (WGS) entry which is preliminary data.</text>
</comment>
<evidence type="ECO:0000313" key="1">
    <source>
        <dbReference type="EMBL" id="KAJ8896556.1"/>
    </source>
</evidence>
<dbReference type="EMBL" id="JARBHB010000001">
    <property type="protein sequence ID" value="KAJ8896556.1"/>
    <property type="molecule type" value="Genomic_DNA"/>
</dbReference>
<proteinExistence type="predicted"/>
<reference evidence="1 2" key="1">
    <citation type="submission" date="2023-02" db="EMBL/GenBank/DDBJ databases">
        <title>LHISI_Scaffold_Assembly.</title>
        <authorList>
            <person name="Stuart O.P."/>
            <person name="Cleave R."/>
            <person name="Magrath M.J.L."/>
            <person name="Mikheyev A.S."/>
        </authorList>
    </citation>
    <scope>NUCLEOTIDE SEQUENCE [LARGE SCALE GENOMIC DNA]</scope>
    <source>
        <strain evidence="1">Daus_M_001</strain>
        <tissue evidence="1">Leg muscle</tissue>
    </source>
</reference>
<gene>
    <name evidence="1" type="ORF">PR048_001900</name>
</gene>
<evidence type="ECO:0000313" key="2">
    <source>
        <dbReference type="Proteomes" id="UP001159363"/>
    </source>
</evidence>
<dbReference type="SUPFAM" id="SSF56219">
    <property type="entry name" value="DNase I-like"/>
    <property type="match status" value="1"/>
</dbReference>
<keyword evidence="2" id="KW-1185">Reference proteome</keyword>
<organism evidence="1 2">
    <name type="scientific">Dryococelus australis</name>
    <dbReference type="NCBI Taxonomy" id="614101"/>
    <lineage>
        <taxon>Eukaryota</taxon>
        <taxon>Metazoa</taxon>
        <taxon>Ecdysozoa</taxon>
        <taxon>Arthropoda</taxon>
        <taxon>Hexapoda</taxon>
        <taxon>Insecta</taxon>
        <taxon>Pterygota</taxon>
        <taxon>Neoptera</taxon>
        <taxon>Polyneoptera</taxon>
        <taxon>Phasmatodea</taxon>
        <taxon>Verophasmatodea</taxon>
        <taxon>Anareolatae</taxon>
        <taxon>Phasmatidae</taxon>
        <taxon>Eurycanthinae</taxon>
        <taxon>Dryococelus</taxon>
    </lineage>
</organism>